<evidence type="ECO:0000256" key="1">
    <source>
        <dbReference type="SAM" id="MobiDB-lite"/>
    </source>
</evidence>
<feature type="non-terminal residue" evidence="2">
    <location>
        <position position="1"/>
    </location>
</feature>
<protein>
    <submittedName>
        <fullName evidence="2">Uncharacterized protein</fullName>
    </submittedName>
</protein>
<feature type="non-terminal residue" evidence="2">
    <location>
        <position position="118"/>
    </location>
</feature>
<proteinExistence type="predicted"/>
<reference evidence="2 3" key="1">
    <citation type="submission" date="2024-05" db="EMBL/GenBank/DDBJ databases">
        <title>Genome sequencing and assembly of Indian major carp, Cirrhinus mrigala (Hamilton, 1822).</title>
        <authorList>
            <person name="Mohindra V."/>
            <person name="Chowdhury L.M."/>
            <person name="Lal K."/>
            <person name="Jena J.K."/>
        </authorList>
    </citation>
    <scope>NUCLEOTIDE SEQUENCE [LARGE SCALE GENOMIC DNA]</scope>
    <source>
        <strain evidence="2">CM1030</strain>
        <tissue evidence="2">Blood</tissue>
    </source>
</reference>
<comment type="caution">
    <text evidence="2">The sequence shown here is derived from an EMBL/GenBank/DDBJ whole genome shotgun (WGS) entry which is preliminary data.</text>
</comment>
<evidence type="ECO:0000313" key="3">
    <source>
        <dbReference type="Proteomes" id="UP001529510"/>
    </source>
</evidence>
<accession>A0ABD0P409</accession>
<name>A0ABD0P409_CIRMR</name>
<dbReference type="Proteomes" id="UP001529510">
    <property type="component" value="Unassembled WGS sequence"/>
</dbReference>
<keyword evidence="3" id="KW-1185">Reference proteome</keyword>
<feature type="compositionally biased region" description="Basic and acidic residues" evidence="1">
    <location>
        <begin position="61"/>
        <end position="76"/>
    </location>
</feature>
<feature type="region of interest" description="Disordered" evidence="1">
    <location>
        <begin position="32"/>
        <end position="76"/>
    </location>
</feature>
<organism evidence="2 3">
    <name type="scientific">Cirrhinus mrigala</name>
    <name type="common">Mrigala</name>
    <dbReference type="NCBI Taxonomy" id="683832"/>
    <lineage>
        <taxon>Eukaryota</taxon>
        <taxon>Metazoa</taxon>
        <taxon>Chordata</taxon>
        <taxon>Craniata</taxon>
        <taxon>Vertebrata</taxon>
        <taxon>Euteleostomi</taxon>
        <taxon>Actinopterygii</taxon>
        <taxon>Neopterygii</taxon>
        <taxon>Teleostei</taxon>
        <taxon>Ostariophysi</taxon>
        <taxon>Cypriniformes</taxon>
        <taxon>Cyprinidae</taxon>
        <taxon>Labeoninae</taxon>
        <taxon>Labeonini</taxon>
        <taxon>Cirrhinus</taxon>
    </lineage>
</organism>
<evidence type="ECO:0000313" key="2">
    <source>
        <dbReference type="EMBL" id="KAL0168774.1"/>
    </source>
</evidence>
<dbReference type="EMBL" id="JAMKFB020000018">
    <property type="protein sequence ID" value="KAL0168774.1"/>
    <property type="molecule type" value="Genomic_DNA"/>
</dbReference>
<gene>
    <name evidence="2" type="ORF">M9458_036996</name>
</gene>
<dbReference type="AlphaFoldDB" id="A0ABD0P409"/>
<sequence length="118" mass="13217">SLLMMAEVKMIRELPRNPTVAIEMSGASLAWETGGHSAQPSPRGTPYVGLGMRGCRKKRRQRDDQKQHEMLEEETHGQLLNEVSADMAPGPEDQTLQVPTISQRLQRTLHCIDLSVQK</sequence>